<sequence>MKVLLALDSIKDNTREITKVFIVESIKDNIKAHIRVRSARGNTRDSIREATKGLAVSIRGNIRDHLKAPLARVNTMDNIKEAIKEYTADSTRYAENMKVKTGGLRTQTNRFLQGEHQHQHQGPVVDGQHQTSHQGSHQGLSQGEFQGQHQGQIQKPISGNKEEHNVQVQVSWGQGQQGQSQGQQGQSQGHAPGQQGQSQGQSQGQQGQSQGQSQGQQGQSQGQTQRPPHGGGISLGAGVSTAGISGTASTSHTGPNHNVMGTIGGSIGPSNGVQTSAGANASTTFLGTTIDHTHTSNVTLTGEGVQVSHGGQNTIDTQQVTVAGTVGVAVGVEAGLIDSSLNHTGHVSVGGIDIAVSQYPYFFVPYPYPPPNVPQAPCNCPADQQNQQGQQGPNQPAGYLGFIPVLYIPNCHAQKSGLPANFNWPAPPPPEGLGQSLDELPAQRLFQKPDGSWVLQRARNRSRRLRARRPAARRLFAEQEAPAKK</sequence>
<dbReference type="EnsemblMetazoa" id="ACHR007274-RA">
    <property type="protein sequence ID" value="ACHR007274-PA"/>
    <property type="gene ID" value="ACHR007274"/>
</dbReference>
<feature type="compositionally biased region" description="Low complexity" evidence="1">
    <location>
        <begin position="127"/>
        <end position="143"/>
    </location>
</feature>
<proteinExistence type="predicted"/>
<dbReference type="AlphaFoldDB" id="A0A182K937"/>
<keyword evidence="3" id="KW-1185">Reference proteome</keyword>
<dbReference type="VEuPathDB" id="VectorBase:ACHR007274"/>
<reference evidence="2" key="2">
    <citation type="submission" date="2020-05" db="UniProtKB">
        <authorList>
            <consortium name="EnsemblMetazoa"/>
        </authorList>
    </citation>
    <scope>IDENTIFICATION</scope>
    <source>
        <strain evidence="2">ACHKN1017</strain>
    </source>
</reference>
<feature type="compositionally biased region" description="Polar residues" evidence="1">
    <location>
        <begin position="144"/>
        <end position="153"/>
    </location>
</feature>
<feature type="region of interest" description="Disordered" evidence="1">
    <location>
        <begin position="113"/>
        <end position="153"/>
    </location>
</feature>
<feature type="region of interest" description="Disordered" evidence="1">
    <location>
        <begin position="460"/>
        <end position="485"/>
    </location>
</feature>
<evidence type="ECO:0000313" key="3">
    <source>
        <dbReference type="Proteomes" id="UP000075881"/>
    </source>
</evidence>
<evidence type="ECO:0000256" key="1">
    <source>
        <dbReference type="SAM" id="MobiDB-lite"/>
    </source>
</evidence>
<feature type="compositionally biased region" description="Low complexity" evidence="1">
    <location>
        <begin position="173"/>
        <end position="225"/>
    </location>
</feature>
<organism evidence="2 3">
    <name type="scientific">Anopheles christyi</name>
    <dbReference type="NCBI Taxonomy" id="43041"/>
    <lineage>
        <taxon>Eukaryota</taxon>
        <taxon>Metazoa</taxon>
        <taxon>Ecdysozoa</taxon>
        <taxon>Arthropoda</taxon>
        <taxon>Hexapoda</taxon>
        <taxon>Insecta</taxon>
        <taxon>Pterygota</taxon>
        <taxon>Neoptera</taxon>
        <taxon>Endopterygota</taxon>
        <taxon>Diptera</taxon>
        <taxon>Nematocera</taxon>
        <taxon>Culicoidea</taxon>
        <taxon>Culicidae</taxon>
        <taxon>Anophelinae</taxon>
        <taxon>Anopheles</taxon>
    </lineage>
</organism>
<feature type="compositionally biased region" description="Basic residues" evidence="1">
    <location>
        <begin position="460"/>
        <end position="472"/>
    </location>
</feature>
<dbReference type="Proteomes" id="UP000075881">
    <property type="component" value="Unassembled WGS sequence"/>
</dbReference>
<name>A0A182K937_9DIPT</name>
<feature type="compositionally biased region" description="Basic and acidic residues" evidence="1">
    <location>
        <begin position="475"/>
        <end position="485"/>
    </location>
</feature>
<reference evidence="3" key="1">
    <citation type="submission" date="2013-03" db="EMBL/GenBank/DDBJ databases">
        <title>The Genome Sequence of Anopheles christyi ACHKN1017.</title>
        <authorList>
            <consortium name="The Broad Institute Genomics Platform"/>
            <person name="Neafsey D.E."/>
            <person name="Besansky N."/>
            <person name="Walker B."/>
            <person name="Young S.K."/>
            <person name="Zeng Q."/>
            <person name="Gargeya S."/>
            <person name="Fitzgerald M."/>
            <person name="Haas B."/>
            <person name="Abouelleil A."/>
            <person name="Allen A.W."/>
            <person name="Alvarado L."/>
            <person name="Arachchi H.M."/>
            <person name="Berlin A.M."/>
            <person name="Chapman S.B."/>
            <person name="Gainer-Dewar J."/>
            <person name="Goldberg J."/>
            <person name="Griggs A."/>
            <person name="Gujja S."/>
            <person name="Hansen M."/>
            <person name="Howarth C."/>
            <person name="Imamovic A."/>
            <person name="Ireland A."/>
            <person name="Larimer J."/>
            <person name="McCowan C."/>
            <person name="Murphy C."/>
            <person name="Pearson M."/>
            <person name="Poon T.W."/>
            <person name="Priest M."/>
            <person name="Roberts A."/>
            <person name="Saif S."/>
            <person name="Shea T."/>
            <person name="Sisk P."/>
            <person name="Sykes S."/>
            <person name="Wortman J."/>
            <person name="Nusbaum C."/>
            <person name="Birren B."/>
        </authorList>
    </citation>
    <scope>NUCLEOTIDE SEQUENCE [LARGE SCALE GENOMIC DNA]</scope>
    <source>
        <strain evidence="3">ACHKN1017</strain>
    </source>
</reference>
<dbReference type="STRING" id="43041.A0A182K937"/>
<protein>
    <submittedName>
        <fullName evidence="2">Uncharacterized protein</fullName>
    </submittedName>
</protein>
<feature type="compositionally biased region" description="Low complexity" evidence="1">
    <location>
        <begin position="236"/>
        <end position="254"/>
    </location>
</feature>
<accession>A0A182K937</accession>
<evidence type="ECO:0000313" key="2">
    <source>
        <dbReference type="EnsemblMetazoa" id="ACHR007274-PA"/>
    </source>
</evidence>
<feature type="region of interest" description="Disordered" evidence="1">
    <location>
        <begin position="171"/>
        <end position="276"/>
    </location>
</feature>